<organism evidence="1 2">
    <name type="scientific">Ectocarpus siliculosus</name>
    <name type="common">Brown alga</name>
    <name type="synonym">Conferva siliculosa</name>
    <dbReference type="NCBI Taxonomy" id="2880"/>
    <lineage>
        <taxon>Eukaryota</taxon>
        <taxon>Sar</taxon>
        <taxon>Stramenopiles</taxon>
        <taxon>Ochrophyta</taxon>
        <taxon>PX clade</taxon>
        <taxon>Phaeophyceae</taxon>
        <taxon>Ectocarpales</taxon>
        <taxon>Ectocarpaceae</taxon>
        <taxon>Ectocarpus</taxon>
    </lineage>
</organism>
<name>D7G267_ECTSI</name>
<dbReference type="Proteomes" id="UP000002630">
    <property type="component" value="Linkage Group LG19"/>
</dbReference>
<accession>D7G267</accession>
<dbReference type="OrthoDB" id="10554978at2759"/>
<sequence length="358" mass="40186">MDKPPSAYGRYLITQADGKCWKLPLYSLMAPLSSWWVGPSAFDGAGQPYPKLPEGMTVLARSPDDLMELVTLMNGPAADGTYQVHSPAWDKIYHLSGKILAVSLETRLHLHQMDAMKQDIYSFKAQVGGQDASISDLRRKEMTTAAAFTKQKSECERAKELVSKMQTQVREKGAYISELKRKEMTTAAALMKKKSECERAEERISKIVQGERLMLSSAGEHDYGSNLPSPADLVQRIASIQDQLFVDWVAEALGDPCNTWLVAYEDIVKALLLTFLECEVQRSAPLKFSEKFGSREAWNPSEHHKDTFDPSYEGDKLVEGNTQVQVVIPRLFWEKKMADDDSISRYFETQASFVVPSA</sequence>
<evidence type="ECO:0000313" key="1">
    <source>
        <dbReference type="EMBL" id="CBJ48744.1"/>
    </source>
</evidence>
<dbReference type="AlphaFoldDB" id="D7G267"/>
<reference evidence="1 2" key="1">
    <citation type="journal article" date="2010" name="Nature">
        <title>The Ectocarpus genome and the independent evolution of multicellularity in brown algae.</title>
        <authorList>
            <person name="Cock J.M."/>
            <person name="Sterck L."/>
            <person name="Rouze P."/>
            <person name="Scornet D."/>
            <person name="Allen A.E."/>
            <person name="Amoutzias G."/>
            <person name="Anthouard V."/>
            <person name="Artiguenave F."/>
            <person name="Aury J.M."/>
            <person name="Badger J.H."/>
            <person name="Beszteri B."/>
            <person name="Billiau K."/>
            <person name="Bonnet E."/>
            <person name="Bothwell J.H."/>
            <person name="Bowler C."/>
            <person name="Boyen C."/>
            <person name="Brownlee C."/>
            <person name="Carrano C.J."/>
            <person name="Charrier B."/>
            <person name="Cho G.Y."/>
            <person name="Coelho S.M."/>
            <person name="Collen J."/>
            <person name="Corre E."/>
            <person name="Da Silva C."/>
            <person name="Delage L."/>
            <person name="Delaroque N."/>
            <person name="Dittami S.M."/>
            <person name="Doulbeau S."/>
            <person name="Elias M."/>
            <person name="Farnham G."/>
            <person name="Gachon C.M."/>
            <person name="Gschloessl B."/>
            <person name="Heesch S."/>
            <person name="Jabbari K."/>
            <person name="Jubin C."/>
            <person name="Kawai H."/>
            <person name="Kimura K."/>
            <person name="Kloareg B."/>
            <person name="Kupper F.C."/>
            <person name="Lang D."/>
            <person name="Le Bail A."/>
            <person name="Leblanc C."/>
            <person name="Lerouge P."/>
            <person name="Lohr M."/>
            <person name="Lopez P.J."/>
            <person name="Martens C."/>
            <person name="Maumus F."/>
            <person name="Michel G."/>
            <person name="Miranda-Saavedra D."/>
            <person name="Morales J."/>
            <person name="Moreau H."/>
            <person name="Motomura T."/>
            <person name="Nagasato C."/>
            <person name="Napoli C.A."/>
            <person name="Nelson D.R."/>
            <person name="Nyvall-Collen P."/>
            <person name="Peters A.F."/>
            <person name="Pommier C."/>
            <person name="Potin P."/>
            <person name="Poulain J."/>
            <person name="Quesneville H."/>
            <person name="Read B."/>
            <person name="Rensing S.A."/>
            <person name="Ritter A."/>
            <person name="Rousvoal S."/>
            <person name="Samanta M."/>
            <person name="Samson G."/>
            <person name="Schroeder D.C."/>
            <person name="Segurens B."/>
            <person name="Strittmatter M."/>
            <person name="Tonon T."/>
            <person name="Tregear J.W."/>
            <person name="Valentin K."/>
            <person name="von Dassow P."/>
            <person name="Yamagishi T."/>
            <person name="Van de Peer Y."/>
            <person name="Wincker P."/>
        </authorList>
    </citation>
    <scope>NUCLEOTIDE SEQUENCE [LARGE SCALE GENOMIC DNA]</scope>
    <source>
        <strain evidence="2">Ec32 / CCAP1310/4</strain>
    </source>
</reference>
<dbReference type="InParanoid" id="D7G267"/>
<gene>
    <name evidence="1" type="ORF">Esi_0047_0010</name>
</gene>
<protein>
    <submittedName>
        <fullName evidence="1">Uncharacterized protein</fullName>
    </submittedName>
</protein>
<dbReference type="EMBL" id="FN648674">
    <property type="protein sequence ID" value="CBJ48744.1"/>
    <property type="molecule type" value="Genomic_DNA"/>
</dbReference>
<evidence type="ECO:0000313" key="2">
    <source>
        <dbReference type="Proteomes" id="UP000002630"/>
    </source>
</evidence>
<dbReference type="EMBL" id="FN649744">
    <property type="protein sequence ID" value="CBJ48744.1"/>
    <property type="molecule type" value="Genomic_DNA"/>
</dbReference>
<proteinExistence type="predicted"/>
<keyword evidence="2" id="KW-1185">Reference proteome</keyword>